<keyword evidence="11" id="KW-0175">Coiled coil</keyword>
<evidence type="ECO:0000256" key="7">
    <source>
        <dbReference type="ARBA" id="ARBA00022833"/>
    </source>
</evidence>
<evidence type="ECO:0000256" key="5">
    <source>
        <dbReference type="ARBA" id="ARBA00022771"/>
    </source>
</evidence>
<dbReference type="Gene3D" id="2.10.110.30">
    <property type="match status" value="1"/>
</dbReference>
<dbReference type="InterPro" id="IPR039164">
    <property type="entry name" value="UBR1-like"/>
</dbReference>
<accession>A0A9W7L5Z4</accession>
<evidence type="ECO:0000313" key="14">
    <source>
        <dbReference type="EMBL" id="GMI32023.1"/>
    </source>
</evidence>
<dbReference type="FunFam" id="2.10.110.30:FF:000002">
    <property type="entry name" value="Putative e3 ubiquitin-protein ligase ubr3"/>
    <property type="match status" value="1"/>
</dbReference>
<keyword evidence="6 10" id="KW-0833">Ubl conjugation pathway</keyword>
<feature type="zinc finger region" description="UBR-type" evidence="9">
    <location>
        <begin position="1"/>
        <end position="64"/>
    </location>
</feature>
<feature type="domain" description="UBR-type" evidence="13">
    <location>
        <begin position="1"/>
        <end position="64"/>
    </location>
</feature>
<evidence type="ECO:0000256" key="11">
    <source>
        <dbReference type="SAM" id="Coils"/>
    </source>
</evidence>
<evidence type="ECO:0000256" key="10">
    <source>
        <dbReference type="RuleBase" id="RU366018"/>
    </source>
</evidence>
<dbReference type="Pfam" id="PF22960">
    <property type="entry name" value="WHD_UBR1"/>
    <property type="match status" value="1"/>
</dbReference>
<name>A0A9W7L5Z4_9STRA</name>
<evidence type="ECO:0000256" key="8">
    <source>
        <dbReference type="ARBA" id="ARBA00046341"/>
    </source>
</evidence>
<dbReference type="EMBL" id="BRXZ01007689">
    <property type="protein sequence ID" value="GMI32023.1"/>
    <property type="molecule type" value="Genomic_DNA"/>
</dbReference>
<dbReference type="GO" id="GO:0071596">
    <property type="term" value="P:ubiquitin-dependent protein catabolic process via the N-end rule pathway"/>
    <property type="evidence" value="ECO:0007669"/>
    <property type="project" value="UniProtKB-UniRule"/>
</dbReference>
<dbReference type="InterPro" id="IPR044046">
    <property type="entry name" value="E3_ligase_UBR-like_C"/>
</dbReference>
<dbReference type="PROSITE" id="PS51157">
    <property type="entry name" value="ZF_UBR"/>
    <property type="match status" value="1"/>
</dbReference>
<evidence type="ECO:0000256" key="1">
    <source>
        <dbReference type="ARBA" id="ARBA00000900"/>
    </source>
</evidence>
<proteinExistence type="inferred from homology"/>
<dbReference type="GO" id="GO:0005737">
    <property type="term" value="C:cytoplasm"/>
    <property type="evidence" value="ECO:0007669"/>
    <property type="project" value="TreeGrafter"/>
</dbReference>
<keyword evidence="15" id="KW-1185">Reference proteome</keyword>
<reference evidence="14" key="1">
    <citation type="submission" date="2022-07" db="EMBL/GenBank/DDBJ databases">
        <title>Genome analysis of Parmales, a sister group of diatoms, reveals the evolutionary specialization of diatoms from phago-mixotrophs to photoautotrophs.</title>
        <authorList>
            <person name="Ban H."/>
            <person name="Sato S."/>
            <person name="Yoshikawa S."/>
            <person name="Kazumasa Y."/>
            <person name="Nakamura Y."/>
            <person name="Ichinomiya M."/>
            <person name="Saitoh K."/>
            <person name="Sato N."/>
            <person name="Blanc-Mathieu R."/>
            <person name="Endo H."/>
            <person name="Kuwata A."/>
            <person name="Ogata H."/>
        </authorList>
    </citation>
    <scope>NUCLEOTIDE SEQUENCE</scope>
</reference>
<comment type="similarity">
    <text evidence="8 10">Belongs to the E3 ubiquitin-protein ligase UBR1-like family.</text>
</comment>
<dbReference type="InterPro" id="IPR055194">
    <property type="entry name" value="UBR1-like_WH"/>
</dbReference>
<dbReference type="GO" id="GO:0016567">
    <property type="term" value="P:protein ubiquitination"/>
    <property type="evidence" value="ECO:0007669"/>
    <property type="project" value="UniProtKB-UniRule"/>
</dbReference>
<comment type="function">
    <text evidence="10">Ubiquitin ligase protein which is a component of the N-end rule pathway. Recognizes and binds to proteins bearing specific N-terminal residues that are destabilizing according to the N-end rule, leading to their ubiquitination and subsequent degradation.</text>
</comment>
<evidence type="ECO:0000259" key="13">
    <source>
        <dbReference type="PROSITE" id="PS51157"/>
    </source>
</evidence>
<gene>
    <name evidence="14" type="ORF">TrRE_jg13355</name>
</gene>
<evidence type="ECO:0000256" key="9">
    <source>
        <dbReference type="PROSITE-ProRule" id="PRU00508"/>
    </source>
</evidence>
<dbReference type="CDD" id="cd19673">
    <property type="entry name" value="UBR-box_UBR3"/>
    <property type="match status" value="1"/>
</dbReference>
<comment type="pathway">
    <text evidence="2 10">Protein modification; protein ubiquitination.</text>
</comment>
<dbReference type="GO" id="GO:0061630">
    <property type="term" value="F:ubiquitin protein ligase activity"/>
    <property type="evidence" value="ECO:0007669"/>
    <property type="project" value="UniProtKB-UniRule"/>
</dbReference>
<protein>
    <recommendedName>
        <fullName evidence="10">E3 ubiquitin-protein ligase</fullName>
        <ecNumber evidence="10">2.3.2.27</ecNumber>
    </recommendedName>
</protein>
<dbReference type="Proteomes" id="UP001165082">
    <property type="component" value="Unassembled WGS sequence"/>
</dbReference>
<dbReference type="Pfam" id="PF02207">
    <property type="entry name" value="zf-UBR"/>
    <property type="match status" value="1"/>
</dbReference>
<feature type="region of interest" description="Disordered" evidence="12">
    <location>
        <begin position="1168"/>
        <end position="1221"/>
    </location>
</feature>
<evidence type="ECO:0000256" key="4">
    <source>
        <dbReference type="ARBA" id="ARBA00022723"/>
    </source>
</evidence>
<dbReference type="InterPro" id="IPR003126">
    <property type="entry name" value="Znf_UBR"/>
</dbReference>
<comment type="caution">
    <text evidence="14">The sequence shown here is derived from an EMBL/GenBank/DDBJ whole genome shotgun (WGS) entry which is preliminary data.</text>
</comment>
<keyword evidence="4 10" id="KW-0479">Metal-binding</keyword>
<dbReference type="EC" id="2.3.2.27" evidence="10"/>
<dbReference type="GO" id="GO:0000151">
    <property type="term" value="C:ubiquitin ligase complex"/>
    <property type="evidence" value="ECO:0007669"/>
    <property type="project" value="TreeGrafter"/>
</dbReference>
<evidence type="ECO:0000256" key="2">
    <source>
        <dbReference type="ARBA" id="ARBA00004906"/>
    </source>
</evidence>
<evidence type="ECO:0000313" key="15">
    <source>
        <dbReference type="Proteomes" id="UP001165082"/>
    </source>
</evidence>
<evidence type="ECO:0000256" key="12">
    <source>
        <dbReference type="SAM" id="MobiDB-lite"/>
    </source>
</evidence>
<keyword evidence="3 10" id="KW-0808">Transferase</keyword>
<comment type="catalytic activity">
    <reaction evidence="1 10">
        <text>S-ubiquitinyl-[E2 ubiquitin-conjugating enzyme]-L-cysteine + [acceptor protein]-L-lysine = [E2 ubiquitin-conjugating enzyme]-L-cysteine + N(6)-ubiquitinyl-[acceptor protein]-L-lysine.</text>
        <dbReference type="EC" id="2.3.2.27"/>
    </reaction>
</comment>
<organism evidence="14 15">
    <name type="scientific">Triparma retinervis</name>
    <dbReference type="NCBI Taxonomy" id="2557542"/>
    <lineage>
        <taxon>Eukaryota</taxon>
        <taxon>Sar</taxon>
        <taxon>Stramenopiles</taxon>
        <taxon>Ochrophyta</taxon>
        <taxon>Bolidophyceae</taxon>
        <taxon>Parmales</taxon>
        <taxon>Triparmaceae</taxon>
        <taxon>Triparma</taxon>
    </lineage>
</organism>
<dbReference type="SMART" id="SM00396">
    <property type="entry name" value="ZnF_UBR1"/>
    <property type="match status" value="1"/>
</dbReference>
<dbReference type="PANTHER" id="PTHR21497:SF24">
    <property type="entry name" value="E3 UBIQUITIN-PROTEIN LIGASE UBR1"/>
    <property type="match status" value="1"/>
</dbReference>
<keyword evidence="5 10" id="KW-0863">Zinc-finger</keyword>
<evidence type="ECO:0000256" key="3">
    <source>
        <dbReference type="ARBA" id="ARBA00022679"/>
    </source>
</evidence>
<dbReference type="OrthoDB" id="42752at2759"/>
<feature type="coiled-coil region" evidence="11">
    <location>
        <begin position="1408"/>
        <end position="1435"/>
    </location>
</feature>
<dbReference type="PANTHER" id="PTHR21497">
    <property type="entry name" value="UBIQUITIN LIGASE E3 ALPHA-RELATED"/>
    <property type="match status" value="1"/>
</dbReference>
<evidence type="ECO:0000256" key="6">
    <source>
        <dbReference type="ARBA" id="ARBA00022786"/>
    </source>
</evidence>
<feature type="non-terminal residue" evidence="14">
    <location>
        <position position="1"/>
    </location>
</feature>
<dbReference type="Pfam" id="PF18995">
    <property type="entry name" value="PRT6_C"/>
    <property type="match status" value="1"/>
</dbReference>
<feature type="compositionally biased region" description="Low complexity" evidence="12">
    <location>
        <begin position="1185"/>
        <end position="1221"/>
    </location>
</feature>
<keyword evidence="7 10" id="KW-0862">Zinc</keyword>
<sequence length="2277" mass="250007">PGDIAWNCRTCQSDPTCVQCDTCFRASDHAGHEVLFHRTAPGGCCDCGDEEAWSWSGCCDKHRKPLGPGCAQGRVGEDQEEALAAAVGGDESSREHLESVLSPPLAKVMETLIEACVNMVAESAEKAGDSTDLGKQVVNLAEEACAIRTRSERYPVLNDEFQEIVETYGHSSVSDLMQAPGYGYLIIIHNDDVHTYDEVTRAFYYSGSGVHGSDLTLAKAETARVDNEGQVVVHRTASLWDALHAFKYFKAVHGLHASLRSTAAWGGEKRAGKIVGWLKEMAAESRVVETMVIKVLTKEGVGRGRVVPGTNKAYFPEYQGDRNPSSPHGLWRVEDGAVVDTDMRRVADQDCMADNLKVWKLRNLGGGKEGRMGMDERYPYVLKHPSDDKYVDLEGPDTHPPAPSFRSPLTPLLLLLLSDPYLSKDLRSSLHLLYLPLLVHPSFKNRLGATLATAYKPLSTLFCAGVGTEADSIFSVNVQLFTTKSLVSCLSSPKTAARLLPPKSSILPLPRIVLDALHRNILGAAAETMRRDVRKYGAERFSGSSTLDVEGDLLLMDATALDLPHVIMGDGFLNSKAALFRRFPPLLRDLEYILETPTTAGFTLSDNLLPYPNPPFAALWARFLRLSQGIDKTSRQLDGHVLYEDNTWVAAISHSLAISHPALALSCAGPLPLANLYEALVREIKRWVYRDGLQPPHPDPEAHLVGMEMQPLKKRNTREEWPLVSYLKFPNAFSASTHGHRLGTTESQAKVKSNHLASLEQILLLSPPDPNPPLLKYLHTRYEPLSGMSVLFHLPLHRNLAQTILSYCKLLDSEDPSNMASFMKPLSSSVLVPAVCQDGSEISLSLSDSPNVDPPTLSLLSREIAAAKTAQAIVDFPMRAIVAWRQIAESRMWLRNGQSLVQLAANYAIPPLCKSLRDLDLTLLQFSASWHTASLGASLFWDLLVTRLSLDGYLTDLVPKPAQGGWVDPPKLTTPNRPSHAHFMLESFFHILNVLLTELPQPPTDTTSGMAKVVRRELLHKLASKHTCTFSQCVSSAVSGVTVNESDAPPEFQDVLQKVMSEIAVEARSSRGSTAKTFELKKEVAVEYDPAFYHLSRRQHQAALEKISQLRTKLGGCHPIVQPLPERCHAIFKGAKELLLIPQVFPALRRALLLAILGGDWVPPIQPVQEDSSNPMSILGGPWGGQSLSPSSSLSASLSQFDMSQGSRSRSGSTATSESANNNAAPLFSATTISSSSVSLLEVVQFATLQFHQLKDESEDKRAEYVSQVVENMPSLSPDSWFLNQLPTCAPASSRTSVLGFLSIIYEFWGDKDSDTQAKTNDQEAESENSGARALVTSGLTFLLRCLDMLLSSPPSTTIDSIREAASSGVRLPSASAPNASFPPIPKLWPSSEVSLEFDASSPDVMKKKAAKNAQAKAMERMKSLQNKFASANVEELQADGEDDGSLCIICRCSNNEPMGYIAHAQRCRTVVNSVVADRTEMKKLCVVVGDLGCQLRATADMKSKKVGLLSEGTLVTVIKHSSEEKSSPLHGRRVLVEAGEMRGWASYISSSGYTILRHLTDDGKKQRWGGTRPLLKYCSHIAHLACVEKHVLSIHQKSADNVHFLGFFSANINAGEFLCPLCNSISNILVPKAAKTATGAGERDDEEEGGEVARKAAVDQFAGELLNTMQAPHIVGKQIDTKVSHYLNSQWDAVRLNPYRALLVGFSSIGFGASSLQQQFDFNLTSVETTVSAMKTMIKSYDGESSKVKEALLDQFYLRMPSIWKRAKDEPKTTFDEICSFVSSAPVHVARDGTLDQDSSGRCAIASAYWIQREKVRESSGEKFFFSANKDKSPPYNSIPMPFSAYVSEVEDGDGSKWVDADLVGSVWPLLPVLSWDLSTYAGAIFSLGVESSEVATVVKLLTLARAAQIVACDLEGFQPWSAGGVFSCSGESLCSFIKDMKGPLREKFGEKLTPYLKVFLMVAKVSCAVDTEFLQPVDDLLYEETAFDILDGLGLSLDDILAEEVETVSAWMDDLKQLERWQEYNSKREPDELIDKYISLTRAETEGSLVDSMDIVDHTTQNKGEVEKFHQVNSYFSNVGISPVLLPQLTLTGSTEIRVSKSVAFKPPAVVRDFSHELSVCPSLDYDPFVKLPKMFVDLYSFVNESESLTQDEEDKVEFAIDLVTGVVVRAGNATNTRKLGRCTQLARKNGGIGIFFLLSKATILLISGPKAVYWGSVYLDKNGEEDVGLARGRPLFLNEGRLRTLKDLYLKNEIVKEVAALRSNAERVIREDWY</sequence>
<dbReference type="GO" id="GO:0008270">
    <property type="term" value="F:zinc ion binding"/>
    <property type="evidence" value="ECO:0007669"/>
    <property type="project" value="UniProtKB-UniRule"/>
</dbReference>